<dbReference type="PROSITE" id="PS51318">
    <property type="entry name" value="TAT"/>
    <property type="match status" value="1"/>
</dbReference>
<gene>
    <name evidence="10" type="ORF">J5Y06_01330</name>
</gene>
<evidence type="ECO:0000256" key="1">
    <source>
        <dbReference type="ARBA" id="ARBA00008714"/>
    </source>
</evidence>
<accession>A0A8J7QZH6</accession>
<dbReference type="InterPro" id="IPR019831">
    <property type="entry name" value="Mn/Fe_SOD_N"/>
</dbReference>
<dbReference type="InterPro" id="IPR019833">
    <property type="entry name" value="Mn/Fe_SOD_BS"/>
</dbReference>
<evidence type="ECO:0000256" key="7">
    <source>
        <dbReference type="SAM" id="SignalP"/>
    </source>
</evidence>
<feature type="chain" id="PRO_5035303587" description="Superoxide dismutase" evidence="7">
    <location>
        <begin position="31"/>
        <end position="227"/>
    </location>
</feature>
<comment type="function">
    <text evidence="6">Destroys radicals which are normally produced within the cells and which are toxic to biological systems.</text>
</comment>
<keyword evidence="4 6" id="KW-0560">Oxidoreductase</keyword>
<keyword evidence="11" id="KW-1185">Reference proteome</keyword>
<name>A0A8J7QZH6_9HYPH</name>
<dbReference type="InterPro" id="IPR006311">
    <property type="entry name" value="TAT_signal"/>
</dbReference>
<dbReference type="Proteomes" id="UP000666240">
    <property type="component" value="Unassembled WGS sequence"/>
</dbReference>
<evidence type="ECO:0000259" key="8">
    <source>
        <dbReference type="Pfam" id="PF00081"/>
    </source>
</evidence>
<evidence type="ECO:0000313" key="11">
    <source>
        <dbReference type="Proteomes" id="UP000666240"/>
    </source>
</evidence>
<keyword evidence="3 5" id="KW-0479">Metal-binding</keyword>
<feature type="binding site" evidence="5">
    <location>
        <position position="190"/>
    </location>
    <ligand>
        <name>Mn(2+)</name>
        <dbReference type="ChEBI" id="CHEBI:29035"/>
    </ligand>
</feature>
<dbReference type="Pfam" id="PF02777">
    <property type="entry name" value="Sod_Fe_C"/>
    <property type="match status" value="1"/>
</dbReference>
<dbReference type="SUPFAM" id="SSF54719">
    <property type="entry name" value="Fe,Mn superoxide dismutase (SOD), C-terminal domain"/>
    <property type="match status" value="1"/>
</dbReference>
<evidence type="ECO:0000259" key="9">
    <source>
        <dbReference type="Pfam" id="PF02777"/>
    </source>
</evidence>
<evidence type="ECO:0000256" key="4">
    <source>
        <dbReference type="ARBA" id="ARBA00023002"/>
    </source>
</evidence>
<feature type="domain" description="Manganese/iron superoxide dismutase C-terminal" evidence="9">
    <location>
        <begin position="124"/>
        <end position="223"/>
    </location>
</feature>
<comment type="catalytic activity">
    <reaction evidence="6">
        <text>2 superoxide + 2 H(+) = H2O2 + O2</text>
        <dbReference type="Rhea" id="RHEA:20696"/>
        <dbReference type="ChEBI" id="CHEBI:15378"/>
        <dbReference type="ChEBI" id="CHEBI:15379"/>
        <dbReference type="ChEBI" id="CHEBI:16240"/>
        <dbReference type="ChEBI" id="CHEBI:18421"/>
        <dbReference type="EC" id="1.15.1.1"/>
    </reaction>
</comment>
<reference evidence="10" key="1">
    <citation type="submission" date="2021-03" db="EMBL/GenBank/DDBJ databases">
        <title>Genome sequencing and assembly of Tianweitania sediminis.</title>
        <authorList>
            <person name="Chhetri G."/>
        </authorList>
    </citation>
    <scope>NUCLEOTIDE SEQUENCE</scope>
    <source>
        <strain evidence="10">Z8</strain>
    </source>
</reference>
<dbReference type="Gene3D" id="1.10.287.990">
    <property type="entry name" value="Fe,Mn superoxide dismutase (SOD) domain"/>
    <property type="match status" value="1"/>
</dbReference>
<dbReference type="PRINTS" id="PR01703">
    <property type="entry name" value="MNSODISMTASE"/>
</dbReference>
<comment type="similarity">
    <text evidence="1 6">Belongs to the iron/manganese superoxide dismutase family.</text>
</comment>
<dbReference type="InterPro" id="IPR019832">
    <property type="entry name" value="Mn/Fe_SOD_C"/>
</dbReference>
<sequence length="227" mass="25041">MPVTMTRRTTLALGAAAAASTLFKPHVARAAAPFEQPPLPYGEDALAPQISARTVGLHYGKHHAGYYTKLNELVPNTPYADMTLEEVVKQSKDNNDNAIFNQAGQAWNHEFYWQQFAGGPKQPNATLEEAATRDFGGVTAMNEAIVKEAGNVFGTGWVWLLQDGDKLAVRGYQDAGNPLAEGLKPLMGIDVWEHAYYLDYENRRADHVKTLLAERVNWAWVGEQLAS</sequence>
<feature type="binding site" evidence="5">
    <location>
        <position position="194"/>
    </location>
    <ligand>
        <name>Mn(2+)</name>
        <dbReference type="ChEBI" id="CHEBI:29035"/>
    </ligand>
</feature>
<comment type="caution">
    <text evidence="10">The sequence shown here is derived from an EMBL/GenBank/DDBJ whole genome shotgun (WGS) entry which is preliminary data.</text>
</comment>
<dbReference type="InterPro" id="IPR036324">
    <property type="entry name" value="Mn/Fe_SOD_N_sf"/>
</dbReference>
<evidence type="ECO:0000256" key="6">
    <source>
        <dbReference type="RuleBase" id="RU000414"/>
    </source>
</evidence>
<dbReference type="GO" id="GO:0004784">
    <property type="term" value="F:superoxide dismutase activity"/>
    <property type="evidence" value="ECO:0007669"/>
    <property type="project" value="UniProtKB-EC"/>
</dbReference>
<evidence type="ECO:0000256" key="2">
    <source>
        <dbReference type="ARBA" id="ARBA00012682"/>
    </source>
</evidence>
<dbReference type="EC" id="1.15.1.1" evidence="2 6"/>
<dbReference type="InterPro" id="IPR001189">
    <property type="entry name" value="Mn/Fe_SOD"/>
</dbReference>
<organism evidence="10 11">
    <name type="scientific">Tianweitania sediminis</name>
    <dbReference type="NCBI Taxonomy" id="1502156"/>
    <lineage>
        <taxon>Bacteria</taxon>
        <taxon>Pseudomonadati</taxon>
        <taxon>Pseudomonadota</taxon>
        <taxon>Alphaproteobacteria</taxon>
        <taxon>Hyphomicrobiales</taxon>
        <taxon>Phyllobacteriaceae</taxon>
        <taxon>Tianweitania</taxon>
    </lineage>
</organism>
<feature type="binding site" evidence="5">
    <location>
        <position position="109"/>
    </location>
    <ligand>
        <name>Mn(2+)</name>
        <dbReference type="ChEBI" id="CHEBI:29035"/>
    </ligand>
</feature>
<keyword evidence="7" id="KW-0732">Signal</keyword>
<dbReference type="GO" id="GO:0046872">
    <property type="term" value="F:metal ion binding"/>
    <property type="evidence" value="ECO:0007669"/>
    <property type="project" value="UniProtKB-KW"/>
</dbReference>
<feature type="signal peptide" evidence="7">
    <location>
        <begin position="1"/>
        <end position="30"/>
    </location>
</feature>
<dbReference type="RefSeq" id="WP_209333311.1">
    <property type="nucleotide sequence ID" value="NZ_JAGIYY010000001.1"/>
</dbReference>
<dbReference type="PANTHER" id="PTHR42769">
    <property type="entry name" value="SUPEROXIDE DISMUTASE"/>
    <property type="match status" value="1"/>
</dbReference>
<dbReference type="AlphaFoldDB" id="A0A8J7QZH6"/>
<proteinExistence type="inferred from homology"/>
<dbReference type="PROSITE" id="PS00088">
    <property type="entry name" value="SOD_MN"/>
    <property type="match status" value="1"/>
</dbReference>
<evidence type="ECO:0000256" key="5">
    <source>
        <dbReference type="PIRSR" id="PIRSR000349-1"/>
    </source>
</evidence>
<dbReference type="SUPFAM" id="SSF46609">
    <property type="entry name" value="Fe,Mn superoxide dismutase (SOD), N-terminal domain"/>
    <property type="match status" value="1"/>
</dbReference>
<feature type="domain" description="Manganese/iron superoxide dismutase N-terminal" evidence="8">
    <location>
        <begin position="34"/>
        <end position="116"/>
    </location>
</feature>
<evidence type="ECO:0000256" key="3">
    <source>
        <dbReference type="ARBA" id="ARBA00022723"/>
    </source>
</evidence>
<dbReference type="PIRSF" id="PIRSF000349">
    <property type="entry name" value="SODismutase"/>
    <property type="match status" value="1"/>
</dbReference>
<evidence type="ECO:0000313" key="10">
    <source>
        <dbReference type="EMBL" id="MBP0437290.1"/>
    </source>
</evidence>
<protein>
    <recommendedName>
        <fullName evidence="2 6">Superoxide dismutase</fullName>
        <ecNumber evidence="2 6">1.15.1.1</ecNumber>
    </recommendedName>
</protein>
<dbReference type="InterPro" id="IPR036314">
    <property type="entry name" value="SOD_C_sf"/>
</dbReference>
<dbReference type="Pfam" id="PF00081">
    <property type="entry name" value="Sod_Fe_N"/>
    <property type="match status" value="1"/>
</dbReference>
<dbReference type="PANTHER" id="PTHR42769:SF3">
    <property type="entry name" value="SUPEROXIDE DISMUTASE [FE] 2, CHLOROPLASTIC"/>
    <property type="match status" value="1"/>
</dbReference>
<feature type="binding site" evidence="5">
    <location>
        <position position="58"/>
    </location>
    <ligand>
        <name>Mn(2+)</name>
        <dbReference type="ChEBI" id="CHEBI:29035"/>
    </ligand>
</feature>
<dbReference type="Gene3D" id="3.55.40.20">
    <property type="entry name" value="Iron/manganese superoxide dismutase, C-terminal domain"/>
    <property type="match status" value="1"/>
</dbReference>
<dbReference type="EMBL" id="JAGIYY010000001">
    <property type="protein sequence ID" value="MBP0437290.1"/>
    <property type="molecule type" value="Genomic_DNA"/>
</dbReference>